<organism evidence="1 2">
    <name type="scientific">Streptomyces kronopolitis</name>
    <dbReference type="NCBI Taxonomy" id="1612435"/>
    <lineage>
        <taxon>Bacteria</taxon>
        <taxon>Bacillati</taxon>
        <taxon>Actinomycetota</taxon>
        <taxon>Actinomycetes</taxon>
        <taxon>Kitasatosporales</taxon>
        <taxon>Streptomycetaceae</taxon>
        <taxon>Streptomyces</taxon>
    </lineage>
</organism>
<reference evidence="2" key="1">
    <citation type="journal article" date="2019" name="Int. J. Syst. Evol. Microbiol.">
        <title>The Global Catalogue of Microorganisms (GCM) 10K type strain sequencing project: providing services to taxonomists for standard genome sequencing and annotation.</title>
        <authorList>
            <consortium name="The Broad Institute Genomics Platform"/>
            <consortium name="The Broad Institute Genome Sequencing Center for Infectious Disease"/>
            <person name="Wu L."/>
            <person name="Ma J."/>
        </authorList>
    </citation>
    <scope>NUCLEOTIDE SEQUENCE [LARGE SCALE GENOMIC DNA]</scope>
    <source>
        <strain evidence="2">CGMCC 4.7323</strain>
    </source>
</reference>
<comment type="caution">
    <text evidence="1">The sequence shown here is derived from an EMBL/GenBank/DDBJ whole genome shotgun (WGS) entry which is preliminary data.</text>
</comment>
<name>A0ABQ2JXA9_9ACTN</name>
<evidence type="ECO:0000313" key="2">
    <source>
        <dbReference type="Proteomes" id="UP000600080"/>
    </source>
</evidence>
<dbReference type="Proteomes" id="UP000600080">
    <property type="component" value="Unassembled WGS sequence"/>
</dbReference>
<keyword evidence="2" id="KW-1185">Reference proteome</keyword>
<gene>
    <name evidence="1" type="ORF">GCM10012285_56780</name>
</gene>
<protein>
    <submittedName>
        <fullName evidence="1">Uncharacterized protein</fullName>
    </submittedName>
</protein>
<dbReference type="EMBL" id="BMND01000034">
    <property type="protein sequence ID" value="GGN59562.1"/>
    <property type="molecule type" value="Genomic_DNA"/>
</dbReference>
<evidence type="ECO:0000313" key="1">
    <source>
        <dbReference type="EMBL" id="GGN59562.1"/>
    </source>
</evidence>
<sequence>MPPALRAAPRAVSSSADTVTIQRAPESVSCLLNSSSVASGWTVVTAAPQRVAA</sequence>
<accession>A0ABQ2JXA9</accession>
<proteinExistence type="predicted"/>